<dbReference type="InterPro" id="IPR036928">
    <property type="entry name" value="AS_sf"/>
</dbReference>
<reference evidence="1" key="1">
    <citation type="submission" date="2020-08" db="EMBL/GenBank/DDBJ databases">
        <title>Multicomponent nature underlies the extraordinary mechanical properties of spider dragline silk.</title>
        <authorList>
            <person name="Kono N."/>
            <person name="Nakamura H."/>
            <person name="Mori M."/>
            <person name="Yoshida Y."/>
            <person name="Ohtoshi R."/>
            <person name="Malay A.D."/>
            <person name="Moran D.A.P."/>
            <person name="Tomita M."/>
            <person name="Numata K."/>
            <person name="Arakawa K."/>
        </authorList>
    </citation>
    <scope>NUCLEOTIDE SEQUENCE</scope>
</reference>
<dbReference type="SUPFAM" id="SSF75304">
    <property type="entry name" value="Amidase signature (AS) enzymes"/>
    <property type="match status" value="1"/>
</dbReference>
<dbReference type="EMBL" id="BMAW01040150">
    <property type="protein sequence ID" value="GFU58503.1"/>
    <property type="molecule type" value="Genomic_DNA"/>
</dbReference>
<organism evidence="1 2">
    <name type="scientific">Nephila pilipes</name>
    <name type="common">Giant wood spider</name>
    <name type="synonym">Nephila maculata</name>
    <dbReference type="NCBI Taxonomy" id="299642"/>
    <lineage>
        <taxon>Eukaryota</taxon>
        <taxon>Metazoa</taxon>
        <taxon>Ecdysozoa</taxon>
        <taxon>Arthropoda</taxon>
        <taxon>Chelicerata</taxon>
        <taxon>Arachnida</taxon>
        <taxon>Araneae</taxon>
        <taxon>Araneomorphae</taxon>
        <taxon>Entelegynae</taxon>
        <taxon>Araneoidea</taxon>
        <taxon>Nephilidae</taxon>
        <taxon>Nephila</taxon>
    </lineage>
</organism>
<comment type="caution">
    <text evidence="1">The sequence shown here is derived from an EMBL/GenBank/DDBJ whole genome shotgun (WGS) entry which is preliminary data.</text>
</comment>
<accession>A0A8X6UMV0</accession>
<dbReference type="Gene3D" id="3.90.1300.10">
    <property type="entry name" value="Amidase signature (AS) domain"/>
    <property type="match status" value="1"/>
</dbReference>
<evidence type="ECO:0000313" key="2">
    <source>
        <dbReference type="Proteomes" id="UP000887013"/>
    </source>
</evidence>
<name>A0A8X6UMV0_NEPPI</name>
<keyword evidence="2" id="KW-1185">Reference proteome</keyword>
<feature type="non-terminal residue" evidence="1">
    <location>
        <position position="1"/>
    </location>
</feature>
<dbReference type="AlphaFoldDB" id="A0A8X6UMV0"/>
<gene>
    <name evidence="1" type="ORF">NPIL_413951</name>
</gene>
<evidence type="ECO:0000313" key="1">
    <source>
        <dbReference type="EMBL" id="GFU58503.1"/>
    </source>
</evidence>
<sequence length="44" mass="4720">GFSKGLPFGLQVVSGQFKDHLTIAAAQELDKVFGGWKSPCQVEV</sequence>
<dbReference type="Proteomes" id="UP000887013">
    <property type="component" value="Unassembled WGS sequence"/>
</dbReference>
<proteinExistence type="predicted"/>
<dbReference type="OrthoDB" id="6512515at2759"/>
<protein>
    <recommendedName>
        <fullName evidence="3">Amidase</fullName>
    </recommendedName>
</protein>
<evidence type="ECO:0008006" key="3">
    <source>
        <dbReference type="Google" id="ProtNLM"/>
    </source>
</evidence>